<evidence type="ECO:0000313" key="10">
    <source>
        <dbReference type="Proteomes" id="UP000698242"/>
    </source>
</evidence>
<organism evidence="9 10">
    <name type="scientific">Profundibacterium mesophilum KAUST100406-0324</name>
    <dbReference type="NCBI Taxonomy" id="1037889"/>
    <lineage>
        <taxon>Bacteria</taxon>
        <taxon>Pseudomonadati</taxon>
        <taxon>Pseudomonadota</taxon>
        <taxon>Alphaproteobacteria</taxon>
        <taxon>Rhodobacterales</taxon>
        <taxon>Roseobacteraceae</taxon>
        <taxon>Profundibacterium</taxon>
    </lineage>
</organism>
<evidence type="ECO:0000259" key="8">
    <source>
        <dbReference type="Pfam" id="PF10150"/>
    </source>
</evidence>
<comment type="cofactor">
    <cofactor evidence="1">
        <name>Mg(2+)</name>
        <dbReference type="ChEBI" id="CHEBI:18420"/>
    </cofactor>
</comment>
<comment type="caution">
    <text evidence="9">The sequence shown here is derived from an EMBL/GenBank/DDBJ whole genome shotgun (WGS) entry which is preliminary data.</text>
</comment>
<dbReference type="GO" id="GO:0046872">
    <property type="term" value="F:metal ion binding"/>
    <property type="evidence" value="ECO:0007669"/>
    <property type="project" value="UniProtKB-KW"/>
</dbReference>
<feature type="domain" description="RNA-binding protein AU-1/Ribonuclease E/G" evidence="8">
    <location>
        <begin position="208"/>
        <end position="334"/>
    </location>
</feature>
<evidence type="ECO:0000256" key="7">
    <source>
        <dbReference type="ARBA" id="ARBA00022884"/>
    </source>
</evidence>
<dbReference type="PANTHER" id="PTHR30001">
    <property type="entry name" value="RIBONUCLEASE"/>
    <property type="match status" value="1"/>
</dbReference>
<evidence type="ECO:0000256" key="6">
    <source>
        <dbReference type="ARBA" id="ARBA00022842"/>
    </source>
</evidence>
<dbReference type="RefSeq" id="WP_159965543.1">
    <property type="nucleotide sequence ID" value="NZ_APKE01000023.1"/>
</dbReference>
<dbReference type="GO" id="GO:0006364">
    <property type="term" value="P:rRNA processing"/>
    <property type="evidence" value="ECO:0007669"/>
    <property type="project" value="TreeGrafter"/>
</dbReference>
<dbReference type="GO" id="GO:0003723">
    <property type="term" value="F:RNA binding"/>
    <property type="evidence" value="ECO:0007669"/>
    <property type="project" value="UniProtKB-KW"/>
</dbReference>
<dbReference type="Pfam" id="PF10150">
    <property type="entry name" value="RNase_E_G"/>
    <property type="match status" value="2"/>
</dbReference>
<gene>
    <name evidence="9" type="ORF">PMES_01981</name>
</gene>
<evidence type="ECO:0000313" key="9">
    <source>
        <dbReference type="EMBL" id="KAF0675648.1"/>
    </source>
</evidence>
<dbReference type="EMBL" id="APKE01000023">
    <property type="protein sequence ID" value="KAF0675648.1"/>
    <property type="molecule type" value="Genomic_DNA"/>
</dbReference>
<evidence type="ECO:0000256" key="1">
    <source>
        <dbReference type="ARBA" id="ARBA00001946"/>
    </source>
</evidence>
<dbReference type="AlphaFoldDB" id="A0A921NU77"/>
<keyword evidence="4" id="KW-0255">Endonuclease</keyword>
<name>A0A921NU77_9RHOB</name>
<proteinExistence type="predicted"/>
<keyword evidence="10" id="KW-1185">Reference proteome</keyword>
<dbReference type="EC" id="3.1.26.12" evidence="9"/>
<sequence length="349" mass="37243">MKGRIVVLGTLADRRAAALLVDGRLDDLLIEDGGDRPALGATYRAVADRPMKGQGGIVLKLADGARGFLRQSKGIAPGDALTVQTTGHAEPGKATPVTPDILFKSRFVIVTPGRPGYNVSRSLRDDERRDELLALVHDVAGPPADLGLILRSAAETGSDEDIADDILATIATARAILAEDGNAPELLLDGPDPHALAWRDWQMPDAIETDADAFDRLGVIDAIDALRGPAVELGGEGRMYVEATRAMVTVDVNTGADTSLAAGLKANIAAIRALPAQLRCRGLGGQVTIDLAPMAKKERRTIEQVLRAAFRADSVDTILAGWTPLGCFELQRKRERLPLHETLPKGWNR</sequence>
<accession>A0A921NU77</accession>
<evidence type="ECO:0000256" key="3">
    <source>
        <dbReference type="ARBA" id="ARBA00022723"/>
    </source>
</evidence>
<evidence type="ECO:0000256" key="4">
    <source>
        <dbReference type="ARBA" id="ARBA00022759"/>
    </source>
</evidence>
<keyword evidence="6" id="KW-0460">Magnesium</keyword>
<dbReference type="OrthoDB" id="9804278at2"/>
<dbReference type="Proteomes" id="UP000698242">
    <property type="component" value="Unassembled WGS sequence"/>
</dbReference>
<protein>
    <submittedName>
        <fullName evidence="9">Ribonuclease RneRng family protein</fullName>
        <ecNumber evidence="9">3.1.26.12</ecNumber>
    </submittedName>
</protein>
<feature type="domain" description="RNA-binding protein AU-1/Ribonuclease E/G" evidence="8">
    <location>
        <begin position="104"/>
        <end position="201"/>
    </location>
</feature>
<evidence type="ECO:0000256" key="5">
    <source>
        <dbReference type="ARBA" id="ARBA00022801"/>
    </source>
</evidence>
<dbReference type="PANTHER" id="PTHR30001:SF1">
    <property type="entry name" value="RIBONUCLEASE E_G-LIKE PROTEIN, CHLOROPLASTIC"/>
    <property type="match status" value="1"/>
</dbReference>
<dbReference type="GO" id="GO:0005737">
    <property type="term" value="C:cytoplasm"/>
    <property type="evidence" value="ECO:0007669"/>
    <property type="project" value="TreeGrafter"/>
</dbReference>
<keyword evidence="7" id="KW-0694">RNA-binding</keyword>
<reference evidence="9" key="1">
    <citation type="submission" date="2013-03" db="EMBL/GenBank/DDBJ databases">
        <title>Genome Sequence of the Profundibacterium mesophilum strain KAUST100406-0324T from Red Sea, a novel genus in the family Rhodobacteraceae.</title>
        <authorList>
            <person name="Essack M."/>
            <person name="Alam I."/>
            <person name="Lafi F."/>
            <person name="Alawi W."/>
            <person name="Kamanu F."/>
            <person name="Al-Suwailem A."/>
            <person name="Lee O.O."/>
            <person name="Xu Y."/>
            <person name="Bajic V."/>
            <person name="Qian P.-Y."/>
            <person name="Archer J."/>
        </authorList>
    </citation>
    <scope>NUCLEOTIDE SEQUENCE</scope>
    <source>
        <strain evidence="9">KAUST100406-0324</strain>
    </source>
</reference>
<evidence type="ECO:0000256" key="2">
    <source>
        <dbReference type="ARBA" id="ARBA00022722"/>
    </source>
</evidence>
<dbReference type="InterPro" id="IPR019307">
    <property type="entry name" value="RNA-bd_AU-1/RNase_E/G"/>
</dbReference>
<dbReference type="InterPro" id="IPR004659">
    <property type="entry name" value="RNase_E/G"/>
</dbReference>
<keyword evidence="3" id="KW-0479">Metal-binding</keyword>
<dbReference type="GO" id="GO:0008995">
    <property type="term" value="F:ribonuclease E activity"/>
    <property type="evidence" value="ECO:0007669"/>
    <property type="project" value="UniProtKB-EC"/>
</dbReference>
<keyword evidence="5 9" id="KW-0378">Hydrolase</keyword>
<keyword evidence="2" id="KW-0540">Nuclease</keyword>